<feature type="region of interest" description="Disordered" evidence="8">
    <location>
        <begin position="715"/>
        <end position="734"/>
    </location>
</feature>
<feature type="transmembrane region" description="Helical" evidence="9">
    <location>
        <begin position="534"/>
        <end position="551"/>
    </location>
</feature>
<evidence type="ECO:0000256" key="3">
    <source>
        <dbReference type="ARBA" id="ARBA00022692"/>
    </source>
</evidence>
<feature type="transmembrane region" description="Helical" evidence="9">
    <location>
        <begin position="510"/>
        <end position="528"/>
    </location>
</feature>
<feature type="compositionally biased region" description="Low complexity" evidence="8">
    <location>
        <begin position="12"/>
        <end position="21"/>
    </location>
</feature>
<name>A0AAN7QPW3_9MYRT</name>
<reference evidence="10 11" key="1">
    <citation type="journal article" date="2023" name="Hortic Res">
        <title>Pangenome of water caltrop reveals structural variations and asymmetric subgenome divergence after allopolyploidization.</title>
        <authorList>
            <person name="Zhang X."/>
            <person name="Chen Y."/>
            <person name="Wang L."/>
            <person name="Yuan Y."/>
            <person name="Fang M."/>
            <person name="Shi L."/>
            <person name="Lu R."/>
            <person name="Comes H.P."/>
            <person name="Ma Y."/>
            <person name="Chen Y."/>
            <person name="Huang G."/>
            <person name="Zhou Y."/>
            <person name="Zheng Z."/>
            <person name="Qiu Y."/>
        </authorList>
    </citation>
    <scope>NUCLEOTIDE SEQUENCE [LARGE SCALE GENOMIC DNA]</scope>
    <source>
        <tissue evidence="10">Roots</tissue>
    </source>
</reference>
<dbReference type="Proteomes" id="UP001345219">
    <property type="component" value="Chromosome 22"/>
</dbReference>
<feature type="region of interest" description="Disordered" evidence="8">
    <location>
        <begin position="1"/>
        <end position="21"/>
    </location>
</feature>
<dbReference type="GO" id="GO:0016020">
    <property type="term" value="C:membrane"/>
    <property type="evidence" value="ECO:0007669"/>
    <property type="project" value="UniProtKB-SubCell"/>
</dbReference>
<evidence type="ECO:0000256" key="2">
    <source>
        <dbReference type="ARBA" id="ARBA00006574"/>
    </source>
</evidence>
<feature type="transmembrane region" description="Helical" evidence="9">
    <location>
        <begin position="455"/>
        <end position="476"/>
    </location>
</feature>
<feature type="transmembrane region" description="Helical" evidence="9">
    <location>
        <begin position="320"/>
        <end position="344"/>
    </location>
</feature>
<comment type="caution">
    <text evidence="10">The sequence shown here is derived from an EMBL/GenBank/DDBJ whole genome shotgun (WGS) entry which is preliminary data.</text>
</comment>
<evidence type="ECO:0000256" key="6">
    <source>
        <dbReference type="ARBA" id="ARBA00023136"/>
    </source>
</evidence>
<keyword evidence="11" id="KW-1185">Reference proteome</keyword>
<accession>A0AAN7QPW3</accession>
<evidence type="ECO:0000313" key="10">
    <source>
        <dbReference type="EMBL" id="KAK4774062.1"/>
    </source>
</evidence>
<evidence type="ECO:0000313" key="11">
    <source>
        <dbReference type="Proteomes" id="UP001345219"/>
    </source>
</evidence>
<evidence type="ECO:0008006" key="12">
    <source>
        <dbReference type="Google" id="ProtNLM"/>
    </source>
</evidence>
<sequence length="761" mass="84308">MSLHGSKYPSFGSATGLPSSSSSAATPGLVAFGQMSNYGYGSTTTMEKSFRNCSISTGGGGGGSLGGVGASMGHNFGWITVDSYPYSSRSLFDKPDYNMSEDLDEHEVGEEGGSYSPREIATLPLFPMHDDINGFCGIKHDSDGGSGIWYDDCGKQDNYHYVKLLPYQYIISNQIESNAIPAIKLVLRVAETDDDSVMYHFLSLPLSQLRVPILVGCRKSMNLLAPQLLIVRESRHHQDMGGEMAFPFMALTIFMTQGGVGRPCTIFSISCAASLVRSESDVIQPGEGGGPEEKGLVSFFFLNMEEGAEEGRSLAETPTYALASVVTFMVAVGFFFHSSLRWTAKWLDRTKRKSLLAALRKIKEAELMLFGLLSLLMGHWIESAAKICIKSSVSSRFYPCPRKNEYMSSMKHIALHYSNSSVSRDQRAIADHRSFCPEGHESFASYESLEQIHRLLLVLAVIHVSYSLGTLALAMIKAVQRERHPVISELCGCPLSSSTTLHIHGTSTKFLSGCIPLWIYAIVCIFLDFHGSNIYFWISFLPSMLILLIGTKLHRIIVKLAVEIMGSCPAGGPQFRLRDELFWLGRPRLLLWLMQFISFQNAFEMATFIWSLWEIRGTSCFMDNRSLLVIRLMGSSFKKTVISESMRCLLQGWQRRAKRKQHGSSTPLLTAMSVTSLDSLVDGDDIERLSDSPAHHVHDIESLSSSVHEDISFAPGESMESEEEDHDLQLEVEDSGSRVHGYPVFDGHDSELGESVCDEFL</sequence>
<keyword evidence="5 9" id="KW-1133">Transmembrane helix</keyword>
<comment type="subcellular location">
    <subcellularLocation>
        <location evidence="1">Membrane</location>
        <topology evidence="1">Multi-pass membrane protein</topology>
    </subcellularLocation>
</comment>
<keyword evidence="6 9" id="KW-0472">Membrane</keyword>
<keyword evidence="3 9" id="KW-0812">Transmembrane</keyword>
<evidence type="ECO:0000256" key="4">
    <source>
        <dbReference type="ARBA" id="ARBA00022821"/>
    </source>
</evidence>
<evidence type="ECO:0000256" key="7">
    <source>
        <dbReference type="ARBA" id="ARBA00023265"/>
    </source>
</evidence>
<evidence type="ECO:0000256" key="9">
    <source>
        <dbReference type="SAM" id="Phobius"/>
    </source>
</evidence>
<dbReference type="EMBL" id="JAXIOK010000004">
    <property type="protein sequence ID" value="KAK4774062.1"/>
    <property type="molecule type" value="Genomic_DNA"/>
</dbReference>
<dbReference type="Pfam" id="PF03094">
    <property type="entry name" value="Mlo"/>
    <property type="match status" value="2"/>
</dbReference>
<keyword evidence="4" id="KW-0611">Plant defense</keyword>
<feature type="compositionally biased region" description="Acidic residues" evidence="8">
    <location>
        <begin position="719"/>
        <end position="734"/>
    </location>
</feature>
<evidence type="ECO:0000256" key="1">
    <source>
        <dbReference type="ARBA" id="ARBA00004141"/>
    </source>
</evidence>
<gene>
    <name evidence="10" type="ORF">SAY87_029081</name>
</gene>
<evidence type="ECO:0000256" key="5">
    <source>
        <dbReference type="ARBA" id="ARBA00022989"/>
    </source>
</evidence>
<dbReference type="PANTHER" id="PTHR31942">
    <property type="entry name" value="MLO-LIKE PROTEIN 1"/>
    <property type="match status" value="1"/>
</dbReference>
<protein>
    <recommendedName>
        <fullName evidence="12">MLO-like protein</fullName>
    </recommendedName>
</protein>
<comment type="similarity">
    <text evidence="2">Belongs to the MLO family.</text>
</comment>
<evidence type="ECO:0000256" key="8">
    <source>
        <dbReference type="SAM" id="MobiDB-lite"/>
    </source>
</evidence>
<dbReference type="PANTHER" id="PTHR31942:SF62">
    <property type="entry name" value="MLO-LIKE PROTEIN"/>
    <property type="match status" value="1"/>
</dbReference>
<organism evidence="10 11">
    <name type="scientific">Trapa incisa</name>
    <dbReference type="NCBI Taxonomy" id="236973"/>
    <lineage>
        <taxon>Eukaryota</taxon>
        <taxon>Viridiplantae</taxon>
        <taxon>Streptophyta</taxon>
        <taxon>Embryophyta</taxon>
        <taxon>Tracheophyta</taxon>
        <taxon>Spermatophyta</taxon>
        <taxon>Magnoliopsida</taxon>
        <taxon>eudicotyledons</taxon>
        <taxon>Gunneridae</taxon>
        <taxon>Pentapetalae</taxon>
        <taxon>rosids</taxon>
        <taxon>malvids</taxon>
        <taxon>Myrtales</taxon>
        <taxon>Lythraceae</taxon>
        <taxon>Trapa</taxon>
    </lineage>
</organism>
<dbReference type="InterPro" id="IPR004326">
    <property type="entry name" value="Mlo"/>
</dbReference>
<dbReference type="AlphaFoldDB" id="A0AAN7QPW3"/>
<proteinExistence type="inferred from homology"/>
<keyword evidence="7" id="KW-0568">Pathogenesis-related protein</keyword>
<dbReference type="GO" id="GO:0006952">
    <property type="term" value="P:defense response"/>
    <property type="evidence" value="ECO:0007669"/>
    <property type="project" value="UniProtKB-KW"/>
</dbReference>